<evidence type="ECO:0000313" key="3">
    <source>
        <dbReference type="Proteomes" id="UP000281549"/>
    </source>
</evidence>
<keyword evidence="1" id="KW-0732">Signal</keyword>
<gene>
    <name evidence="2" type="ORF">ROZALSC1DRAFT_30311</name>
</gene>
<proteinExistence type="predicted"/>
<reference evidence="3" key="1">
    <citation type="journal article" date="2018" name="Nat. Microbiol.">
        <title>Leveraging single-cell genomics to expand the fungal tree of life.</title>
        <authorList>
            <person name="Ahrendt S.R."/>
            <person name="Quandt C.A."/>
            <person name="Ciobanu D."/>
            <person name="Clum A."/>
            <person name="Salamov A."/>
            <person name="Andreopoulos B."/>
            <person name="Cheng J.F."/>
            <person name="Woyke T."/>
            <person name="Pelin A."/>
            <person name="Henrissat B."/>
            <person name="Reynolds N.K."/>
            <person name="Benny G.L."/>
            <person name="Smith M.E."/>
            <person name="James T.Y."/>
            <person name="Grigoriev I.V."/>
        </authorList>
    </citation>
    <scope>NUCLEOTIDE SEQUENCE [LARGE SCALE GENOMIC DNA]</scope>
    <source>
        <strain evidence="3">CSF55</strain>
    </source>
</reference>
<sequence length="576" mass="68100">MFDLKHIMIFFLVAWSVIATEVSTSAPNENLPFHIYDRINSYFMDVSSSTRFRMTQRNLNQNLTLHPHILFHWFGRCSSMVDCEQEVIYKKYQNILDPNGDFKNIKIISNKDLIELLIKQRGFTPFNCHDYNYKYRHLRSQRPDIDPLAFCLIHNMVKCVQILQKRKFYLEQKSQLLSTRINPFIRNLPMAYMLSQFYRHRLISEELLTSMGFEKYFVIPFIQMIQNNIQSIRNLISQPYLSTNELNKYVAEQMVNLQPIDQSTMLETLEKACNSTSTDSGFLHFGVWMLNNHLNALSFSGFNDLMETLISSHSFNSSPDVLAVIVKEALKTKFQMSESHKRMFFKRIFRDNSFLTNRKETFLEIVKYFPKDGPLIYQEIFAECNPTAFNVLKQSNIFVHRNIGRSWRDLFSEFMKDQESNHLGKMEQLLLTSLDDVSKTYLYEISWLDVLRVLTPEDETRIGVFRKVLHYIKDANYKFFELKFFEASLDIHRGDRNMEWLVKLSGIVPKPYLLLSSLLSQDLQFSMEKSFELAIPFLENDHVKVDLLNKLQYHNKIERLSKMITDSISDPEMISY</sequence>
<protein>
    <submittedName>
        <fullName evidence="2">Uncharacterized protein</fullName>
    </submittedName>
</protein>
<organism evidence="2 3">
    <name type="scientific">Rozella allomycis (strain CSF55)</name>
    <dbReference type="NCBI Taxonomy" id="988480"/>
    <lineage>
        <taxon>Eukaryota</taxon>
        <taxon>Fungi</taxon>
        <taxon>Fungi incertae sedis</taxon>
        <taxon>Cryptomycota</taxon>
        <taxon>Cryptomycota incertae sedis</taxon>
        <taxon>Rozella</taxon>
    </lineage>
</organism>
<accession>A0A4P9YG14</accession>
<feature type="signal peptide" evidence="1">
    <location>
        <begin position="1"/>
        <end position="19"/>
    </location>
</feature>
<name>A0A4P9YG14_ROZAC</name>
<dbReference type="AlphaFoldDB" id="A0A4P9YG14"/>
<dbReference type="Proteomes" id="UP000281549">
    <property type="component" value="Unassembled WGS sequence"/>
</dbReference>
<feature type="chain" id="PRO_5020926884" evidence="1">
    <location>
        <begin position="20"/>
        <end position="576"/>
    </location>
</feature>
<evidence type="ECO:0000313" key="2">
    <source>
        <dbReference type="EMBL" id="RKP17932.1"/>
    </source>
</evidence>
<dbReference type="EMBL" id="ML005620">
    <property type="protein sequence ID" value="RKP17932.1"/>
    <property type="molecule type" value="Genomic_DNA"/>
</dbReference>
<evidence type="ECO:0000256" key="1">
    <source>
        <dbReference type="SAM" id="SignalP"/>
    </source>
</evidence>